<name>A0A841L7Q1_9SPHN</name>
<dbReference type="SUPFAM" id="SSF50610">
    <property type="entry name" value="mu transposase, C-terminal domain"/>
    <property type="match status" value="1"/>
</dbReference>
<dbReference type="EMBL" id="JACIIV010000021">
    <property type="protein sequence ID" value="MBB6228637.1"/>
    <property type="molecule type" value="Genomic_DNA"/>
</dbReference>
<dbReference type="InterPro" id="IPR001584">
    <property type="entry name" value="Integrase_cat-core"/>
</dbReference>
<dbReference type="Pfam" id="PF09299">
    <property type="entry name" value="Mu-transpos_C"/>
    <property type="match status" value="1"/>
</dbReference>
<dbReference type="InterPro" id="IPR036397">
    <property type="entry name" value="RNaseH_sf"/>
</dbReference>
<feature type="domain" description="Integrase catalytic" evidence="2">
    <location>
        <begin position="167"/>
        <end position="370"/>
    </location>
</feature>
<dbReference type="InterPro" id="IPR009004">
    <property type="entry name" value="Transposase_Mu_C"/>
</dbReference>
<dbReference type="SUPFAM" id="SSF53098">
    <property type="entry name" value="Ribonuclease H-like"/>
    <property type="match status" value="1"/>
</dbReference>
<evidence type="ECO:0000313" key="3">
    <source>
        <dbReference type="EMBL" id="MBB6228637.1"/>
    </source>
</evidence>
<evidence type="ECO:0000256" key="1">
    <source>
        <dbReference type="SAM" id="MobiDB-lite"/>
    </source>
</evidence>
<dbReference type="PANTHER" id="PTHR35004:SF6">
    <property type="entry name" value="TRANSPOSASE"/>
    <property type="match status" value="1"/>
</dbReference>
<dbReference type="GO" id="GO:0015074">
    <property type="term" value="P:DNA integration"/>
    <property type="evidence" value="ECO:0007669"/>
    <property type="project" value="InterPro"/>
</dbReference>
<organism evidence="3 4">
    <name type="scientific">Polymorphobacter multimanifer</name>
    <dbReference type="NCBI Taxonomy" id="1070431"/>
    <lineage>
        <taxon>Bacteria</taxon>
        <taxon>Pseudomonadati</taxon>
        <taxon>Pseudomonadota</taxon>
        <taxon>Alphaproteobacteria</taxon>
        <taxon>Sphingomonadales</taxon>
        <taxon>Sphingosinicellaceae</taxon>
        <taxon>Polymorphobacter</taxon>
    </lineage>
</organism>
<evidence type="ECO:0000313" key="4">
    <source>
        <dbReference type="Proteomes" id="UP000538147"/>
    </source>
</evidence>
<dbReference type="PANTHER" id="PTHR35004">
    <property type="entry name" value="TRANSPOSASE RV3428C-RELATED"/>
    <property type="match status" value="1"/>
</dbReference>
<dbReference type="InterPro" id="IPR012337">
    <property type="entry name" value="RNaseH-like_sf"/>
</dbReference>
<accession>A0A841L7Q1</accession>
<dbReference type="PROSITE" id="PS50994">
    <property type="entry name" value="INTEGRASE"/>
    <property type="match status" value="1"/>
</dbReference>
<dbReference type="Proteomes" id="UP000538147">
    <property type="component" value="Unassembled WGS sequence"/>
</dbReference>
<evidence type="ECO:0000259" key="2">
    <source>
        <dbReference type="PROSITE" id="PS50994"/>
    </source>
</evidence>
<feature type="region of interest" description="Disordered" evidence="1">
    <location>
        <begin position="505"/>
        <end position="550"/>
    </location>
</feature>
<protein>
    <submittedName>
        <fullName evidence="3">Putative transposase</fullName>
    </submittedName>
</protein>
<reference evidence="3 4" key="1">
    <citation type="submission" date="2020-08" db="EMBL/GenBank/DDBJ databases">
        <title>Genomic Encyclopedia of Type Strains, Phase IV (KMG-IV): sequencing the most valuable type-strain genomes for metagenomic binning, comparative biology and taxonomic classification.</title>
        <authorList>
            <person name="Goeker M."/>
        </authorList>
    </citation>
    <scope>NUCLEOTIDE SEQUENCE [LARGE SCALE GENOMIC DNA]</scope>
    <source>
        <strain evidence="3 4">DSM 102189</strain>
    </source>
</reference>
<gene>
    <name evidence="3" type="ORF">FHS79_002827</name>
</gene>
<dbReference type="InterPro" id="IPR015378">
    <property type="entry name" value="Transposase-like_Mu_C"/>
</dbReference>
<dbReference type="GO" id="GO:0003676">
    <property type="term" value="F:nucleic acid binding"/>
    <property type="evidence" value="ECO:0007669"/>
    <property type="project" value="InterPro"/>
</dbReference>
<keyword evidence="4" id="KW-1185">Reference proteome</keyword>
<dbReference type="Gene3D" id="2.30.30.130">
    <property type="entry name" value="Transposase, Mu, C-terminal"/>
    <property type="match status" value="1"/>
</dbReference>
<comment type="caution">
    <text evidence="3">The sequence shown here is derived from an EMBL/GenBank/DDBJ whole genome shotgun (WGS) entry which is preliminary data.</text>
</comment>
<dbReference type="Gene3D" id="3.30.420.10">
    <property type="entry name" value="Ribonuclease H-like superfamily/Ribonuclease H"/>
    <property type="match status" value="1"/>
</dbReference>
<dbReference type="RefSeq" id="WP_184201321.1">
    <property type="nucleotide sequence ID" value="NZ_BMOX01000004.1"/>
</dbReference>
<dbReference type="AlphaFoldDB" id="A0A841L7Q1"/>
<feature type="compositionally biased region" description="Basic and acidic residues" evidence="1">
    <location>
        <begin position="541"/>
        <end position="550"/>
    </location>
</feature>
<proteinExistence type="predicted"/>
<dbReference type="Gene3D" id="1.10.10.60">
    <property type="entry name" value="Homeodomain-like"/>
    <property type="match status" value="1"/>
</dbReference>
<sequence length="550" mass="61827">MEDTADNNGSEPDEPTWRAAVRRASIISRTFDDADAGSRLSSKEAAALLGVDRATVYRWRAAYQTDRRASSLLPRQRGRPQGHRFVADDVDAIIVNQINDFYLADTRPGMAELLRRIHASCHAAGLSKPAWRTVKRRVNEVEQREAALRRDGPAAAFALTPAIGCYEAALPLDVVQIDHTVADVFVVDEVTRQVIDRPVLTLAIDVCTRMVVGYYVGLDDPSTTRTGVTFAQAVFEKSKWLGDRALDLPWPVAGLPRVVHVDNGSDFRSHDFTRALEDFGVEVVHRPVARPHYGGHIERLIGTTMGALHMLPGTTFSNVQKRGRYPSEARAALTLRELDIWLAHEILGKYHQRVHQALKRPPAAVWAELSPRSNLRMPSDRMAFLVHLLPSQWRLVRRDGVHLFGIRYWADTLTRFIGREGKLQVRYDPRDLSSIYVRLPGEDRYVEAGYADTKHPAVSLSEWRRAATRLAEQGRRETNEDMIFGSIDAQRAIENAAVSRTKSARKAVAKRPAQPVASPAETIELEPIDSRDPALPVFAMEMKDDPRRRR</sequence>
<dbReference type="Pfam" id="PF13551">
    <property type="entry name" value="HTH_29"/>
    <property type="match status" value="1"/>
</dbReference>